<evidence type="ECO:0008006" key="3">
    <source>
        <dbReference type="Google" id="ProtNLM"/>
    </source>
</evidence>
<evidence type="ECO:0000313" key="1">
    <source>
        <dbReference type="EMBL" id="MBK3458849.1"/>
    </source>
</evidence>
<accession>A0ABS1GPE7</accession>
<comment type="caution">
    <text evidence="1">The sequence shown here is derived from an EMBL/GenBank/DDBJ whole genome shotgun (WGS) entry which is preliminary data.</text>
</comment>
<sequence length="159" mass="18227">MNPKIAYLEISPRQTGKTKRLVQFANELYGQGRTVIFVTYLANFDLGLVPGVIVLSDGKSPPPGIDLSNAVWFYDEFDWLKSTKIRAGAYYATTAKRVRRLGVDTPENDLLLRLIEVNGLHFQRHFWFFGLKPDSWLTECRATYSPEEFRAFILGEFLS</sequence>
<dbReference type="Proteomes" id="UP000620382">
    <property type="component" value="Unassembled WGS sequence"/>
</dbReference>
<keyword evidence="2" id="KW-1185">Reference proteome</keyword>
<gene>
    <name evidence="1" type="ORF">JJD71_07220</name>
</gene>
<protein>
    <recommendedName>
        <fullName evidence="3">Zona occludens toxin N-terminal domain-containing protein</fullName>
    </recommendedName>
</protein>
<dbReference type="RefSeq" id="WP_200657471.1">
    <property type="nucleotide sequence ID" value="NZ_JAENSR010000001.1"/>
</dbReference>
<name>A0ABS1GPE7_9PSED</name>
<organism evidence="1 2">
    <name type="scientific">Pseudomonas haemolytica</name>
    <dbReference type="NCBI Taxonomy" id="2600065"/>
    <lineage>
        <taxon>Bacteria</taxon>
        <taxon>Pseudomonadati</taxon>
        <taxon>Pseudomonadota</taxon>
        <taxon>Gammaproteobacteria</taxon>
        <taxon>Pseudomonadales</taxon>
        <taxon>Pseudomonadaceae</taxon>
        <taxon>Pseudomonas</taxon>
    </lineage>
</organism>
<evidence type="ECO:0000313" key="2">
    <source>
        <dbReference type="Proteomes" id="UP000620382"/>
    </source>
</evidence>
<proteinExistence type="predicted"/>
<dbReference type="EMBL" id="JAENSR010000001">
    <property type="protein sequence ID" value="MBK3458849.1"/>
    <property type="molecule type" value="Genomic_DNA"/>
</dbReference>
<reference evidence="1 2" key="1">
    <citation type="submission" date="2021-01" db="EMBL/GenBank/DDBJ databases">
        <title>Antibiotic resistance and phylogeny of Pseudomonas spp. isolated over three decades from chicken meat in the Norwegian food chain.</title>
        <authorList>
            <person name="Moen B."/>
        </authorList>
    </citation>
    <scope>NUCLEOTIDE SEQUENCE [LARGE SCALE GENOMIC DNA]</scope>
    <source>
        <strain evidence="1 2">MF6766</strain>
    </source>
</reference>